<dbReference type="PROSITE" id="PS51471">
    <property type="entry name" value="FE2OG_OXY"/>
    <property type="match status" value="1"/>
</dbReference>
<dbReference type="SUPFAM" id="SSF51197">
    <property type="entry name" value="Clavaminate synthase-like"/>
    <property type="match status" value="1"/>
</dbReference>
<dbReference type="GO" id="GO:0016491">
    <property type="term" value="F:oxidoreductase activity"/>
    <property type="evidence" value="ECO:0007669"/>
    <property type="project" value="UniProtKB-KW"/>
</dbReference>
<comment type="pathway">
    <text evidence="1">Antibiotic biosynthesis.</text>
</comment>
<dbReference type="InterPro" id="IPR044861">
    <property type="entry name" value="IPNS-like_FE2OG_OXY"/>
</dbReference>
<dbReference type="Pfam" id="PF14226">
    <property type="entry name" value="DIOX_N"/>
    <property type="match status" value="1"/>
</dbReference>
<gene>
    <name evidence="4" type="ORF">IQ241_21980</name>
</gene>
<comment type="caution">
    <text evidence="4">The sequence shown here is derived from an EMBL/GenBank/DDBJ whole genome shotgun (WGS) entry which is preliminary data.</text>
</comment>
<feature type="domain" description="Fe2OG dioxygenase" evidence="3">
    <location>
        <begin position="167"/>
        <end position="272"/>
    </location>
</feature>
<evidence type="ECO:0000259" key="3">
    <source>
        <dbReference type="PROSITE" id="PS51471"/>
    </source>
</evidence>
<dbReference type="Proteomes" id="UP000636505">
    <property type="component" value="Unassembled WGS sequence"/>
</dbReference>
<dbReference type="Gene3D" id="2.60.120.330">
    <property type="entry name" value="B-lactam Antibiotic, Isopenicillin N Synthase, Chain"/>
    <property type="match status" value="1"/>
</dbReference>
<comment type="similarity">
    <text evidence="2">Belongs to the iron/ascorbate-dependent oxidoreductase family.</text>
</comment>
<keyword evidence="2" id="KW-0479">Metal-binding</keyword>
<proteinExistence type="inferred from homology"/>
<evidence type="ECO:0000313" key="5">
    <source>
        <dbReference type="Proteomes" id="UP000636505"/>
    </source>
</evidence>
<dbReference type="EMBL" id="JADEXG010000073">
    <property type="protein sequence ID" value="MBE9079925.1"/>
    <property type="molecule type" value="Genomic_DNA"/>
</dbReference>
<reference evidence="4" key="1">
    <citation type="submission" date="2020-10" db="EMBL/GenBank/DDBJ databases">
        <authorList>
            <person name="Castelo-Branco R."/>
            <person name="Eusebio N."/>
            <person name="Adriana R."/>
            <person name="Vieira A."/>
            <person name="Brugerolle De Fraissinette N."/>
            <person name="Rezende De Castro R."/>
            <person name="Schneider M.P."/>
            <person name="Vasconcelos V."/>
            <person name="Leao P.N."/>
        </authorList>
    </citation>
    <scope>NUCLEOTIDE SEQUENCE</scope>
    <source>
        <strain evidence="4">LEGE 07310</strain>
    </source>
</reference>
<protein>
    <submittedName>
        <fullName evidence="4">Isopenicillin N synthase family oxygenase</fullName>
    </submittedName>
</protein>
<keyword evidence="5" id="KW-1185">Reference proteome</keyword>
<keyword evidence="2" id="KW-0408">Iron</keyword>
<evidence type="ECO:0000256" key="2">
    <source>
        <dbReference type="RuleBase" id="RU003682"/>
    </source>
</evidence>
<dbReference type="Pfam" id="PF03171">
    <property type="entry name" value="2OG-FeII_Oxy"/>
    <property type="match status" value="1"/>
</dbReference>
<dbReference type="GO" id="GO:0046872">
    <property type="term" value="F:metal ion binding"/>
    <property type="evidence" value="ECO:0007669"/>
    <property type="project" value="UniProtKB-KW"/>
</dbReference>
<dbReference type="InterPro" id="IPR026992">
    <property type="entry name" value="DIOX_N"/>
</dbReference>
<dbReference type="InterPro" id="IPR027443">
    <property type="entry name" value="IPNS-like_sf"/>
</dbReference>
<dbReference type="RefSeq" id="WP_193911368.1">
    <property type="nucleotide sequence ID" value="NZ_JADEXG010000073.1"/>
</dbReference>
<dbReference type="InterPro" id="IPR050231">
    <property type="entry name" value="Iron_ascorbate_oxido_reductase"/>
</dbReference>
<name>A0A8J7DPM1_9CYAN</name>
<accession>A0A8J7DPM1</accession>
<keyword evidence="2" id="KW-0560">Oxidoreductase</keyword>
<organism evidence="4 5">
    <name type="scientific">Vasconcelosia minhoensis LEGE 07310</name>
    <dbReference type="NCBI Taxonomy" id="915328"/>
    <lineage>
        <taxon>Bacteria</taxon>
        <taxon>Bacillati</taxon>
        <taxon>Cyanobacteriota</taxon>
        <taxon>Cyanophyceae</taxon>
        <taxon>Nodosilineales</taxon>
        <taxon>Cymatolegaceae</taxon>
        <taxon>Vasconcelosia</taxon>
        <taxon>Vasconcelosia minhoensis</taxon>
    </lineage>
</organism>
<sequence length="315" mass="34932">MSAQSISVLDLSDFTAGGVSREAFVRDLGEALQNLGFFVLVNHGVEQRLIDSAYSAAEAFFALSEPAKLRYELADSHGQRGFIRFGREHAKDQPAPDLKEFWHIGREPAAQPSTTDLINIWPKEVPQFRPVMQALYQQLEICATHLLAACARYLEQPSDFFAAQAQEGNTLLRVIHYPPIPPEVEPDRLRAAPHEDINLITLLCEATTPGLELLRPDGTWLPVAADPGQIVVDTGDMLQALSNGLLKSTTHRVANPANSRDRRFSMPFFVHPRPDFDLTPRPECVARTGGRVSFPTQTAGEYLGRRLAEIGLARE</sequence>
<evidence type="ECO:0000313" key="4">
    <source>
        <dbReference type="EMBL" id="MBE9079925.1"/>
    </source>
</evidence>
<dbReference type="PRINTS" id="PR00682">
    <property type="entry name" value="IPNSYNTHASE"/>
</dbReference>
<dbReference type="AlphaFoldDB" id="A0A8J7DPM1"/>
<dbReference type="PANTHER" id="PTHR47990">
    <property type="entry name" value="2-OXOGLUTARATE (2OG) AND FE(II)-DEPENDENT OXYGENASE SUPERFAMILY PROTEIN-RELATED"/>
    <property type="match status" value="1"/>
</dbReference>
<evidence type="ECO:0000256" key="1">
    <source>
        <dbReference type="ARBA" id="ARBA00004792"/>
    </source>
</evidence>
<dbReference type="InterPro" id="IPR005123">
    <property type="entry name" value="Oxoglu/Fe-dep_dioxygenase_dom"/>
</dbReference>